<reference evidence="9 10" key="1">
    <citation type="submission" date="2019-06" db="EMBL/GenBank/DDBJ databases">
        <title>Whole genome shotgun sequence of Vibrio inusitatus NBRC 102082.</title>
        <authorList>
            <person name="Hosoyama A."/>
            <person name="Uohara A."/>
            <person name="Ohji S."/>
            <person name="Ichikawa N."/>
        </authorList>
    </citation>
    <scope>NUCLEOTIDE SEQUENCE [LARGE SCALE GENOMIC DNA]</scope>
    <source>
        <strain evidence="9 10">NBRC 102082</strain>
    </source>
</reference>
<dbReference type="PANTHER" id="PTHR33602:SF1">
    <property type="entry name" value="REGULATORY PROTEIN RECX FAMILY PROTEIN"/>
    <property type="match status" value="1"/>
</dbReference>
<evidence type="ECO:0000259" key="6">
    <source>
        <dbReference type="Pfam" id="PF02631"/>
    </source>
</evidence>
<evidence type="ECO:0000256" key="1">
    <source>
        <dbReference type="ARBA" id="ARBA00004496"/>
    </source>
</evidence>
<proteinExistence type="inferred from homology"/>
<dbReference type="NCBIfam" id="NF001057">
    <property type="entry name" value="PRK00117.3-3"/>
    <property type="match status" value="1"/>
</dbReference>
<feature type="domain" description="RecX third three-helical" evidence="7">
    <location>
        <begin position="105"/>
        <end position="147"/>
    </location>
</feature>
<comment type="function">
    <text evidence="5">Modulates RecA activity.</text>
</comment>
<gene>
    <name evidence="5 9" type="primary">recX</name>
    <name evidence="9" type="ORF">VIN01S_31810</name>
</gene>
<keyword evidence="10" id="KW-1185">Reference proteome</keyword>
<comment type="subcellular location">
    <subcellularLocation>
        <location evidence="1 5">Cytoplasm</location>
    </subcellularLocation>
</comment>
<evidence type="ECO:0000259" key="8">
    <source>
        <dbReference type="Pfam" id="PF21982"/>
    </source>
</evidence>
<evidence type="ECO:0000259" key="7">
    <source>
        <dbReference type="Pfam" id="PF21981"/>
    </source>
</evidence>
<evidence type="ECO:0000256" key="5">
    <source>
        <dbReference type="HAMAP-Rule" id="MF_01114"/>
    </source>
</evidence>
<keyword evidence="4 5" id="KW-0963">Cytoplasm</keyword>
<dbReference type="Pfam" id="PF21982">
    <property type="entry name" value="RecX_HTH1"/>
    <property type="match status" value="1"/>
</dbReference>
<dbReference type="AlphaFoldDB" id="A0A4Y3HZ30"/>
<dbReference type="Pfam" id="PF02631">
    <property type="entry name" value="RecX_HTH2"/>
    <property type="match status" value="1"/>
</dbReference>
<evidence type="ECO:0000313" key="9">
    <source>
        <dbReference type="EMBL" id="GEA52377.1"/>
    </source>
</evidence>
<sequence>MYFQTPNWTAKKTALDLLSRCEYGRYELQQKLLNKGFELSDIDEAVEFCREHHYLDDLRYTKDQIKQHVEKGHGERRIRQDLHIKHVRNEVIDQALAEEPQHWFELAKLSINKYFEENPTSGSCEYSKQVRFLQYRGFSSEQIQYALNPE</sequence>
<evidence type="ECO:0000256" key="2">
    <source>
        <dbReference type="ARBA" id="ARBA00009695"/>
    </source>
</evidence>
<dbReference type="RefSeq" id="WP_141346820.1">
    <property type="nucleotide sequence ID" value="NZ_BJLF01000019.1"/>
</dbReference>
<dbReference type="InterPro" id="IPR003783">
    <property type="entry name" value="Regulatory_RecX"/>
</dbReference>
<accession>A0A4Y3HZ30</accession>
<dbReference type="PANTHER" id="PTHR33602">
    <property type="entry name" value="REGULATORY PROTEIN RECX FAMILY PROTEIN"/>
    <property type="match status" value="1"/>
</dbReference>
<dbReference type="Pfam" id="PF21981">
    <property type="entry name" value="RecX_HTH3"/>
    <property type="match status" value="1"/>
</dbReference>
<dbReference type="InterPro" id="IPR036388">
    <property type="entry name" value="WH-like_DNA-bd_sf"/>
</dbReference>
<comment type="caution">
    <text evidence="9">The sequence shown here is derived from an EMBL/GenBank/DDBJ whole genome shotgun (WGS) entry which is preliminary data.</text>
</comment>
<dbReference type="EMBL" id="BJLF01000019">
    <property type="protein sequence ID" value="GEA52377.1"/>
    <property type="molecule type" value="Genomic_DNA"/>
</dbReference>
<dbReference type="HAMAP" id="MF_01114">
    <property type="entry name" value="RecX"/>
    <property type="match status" value="1"/>
</dbReference>
<dbReference type="GO" id="GO:0005737">
    <property type="term" value="C:cytoplasm"/>
    <property type="evidence" value="ECO:0007669"/>
    <property type="project" value="UniProtKB-SubCell"/>
</dbReference>
<dbReference type="OrthoDB" id="7066780at2"/>
<feature type="domain" description="RecX second three-helical" evidence="6">
    <location>
        <begin position="56"/>
        <end position="96"/>
    </location>
</feature>
<dbReference type="Gene3D" id="1.10.10.10">
    <property type="entry name" value="Winged helix-like DNA-binding domain superfamily/Winged helix DNA-binding domain"/>
    <property type="match status" value="3"/>
</dbReference>
<dbReference type="InterPro" id="IPR053925">
    <property type="entry name" value="RecX_HTH_3rd"/>
</dbReference>
<dbReference type="InterPro" id="IPR053924">
    <property type="entry name" value="RecX_HTH_2nd"/>
</dbReference>
<dbReference type="InterPro" id="IPR053926">
    <property type="entry name" value="RecX_HTH_1st"/>
</dbReference>
<evidence type="ECO:0000313" key="10">
    <source>
        <dbReference type="Proteomes" id="UP000318717"/>
    </source>
</evidence>
<evidence type="ECO:0000256" key="4">
    <source>
        <dbReference type="ARBA" id="ARBA00022490"/>
    </source>
</evidence>
<comment type="similarity">
    <text evidence="2 5">Belongs to the RecX family.</text>
</comment>
<feature type="domain" description="RecX first three-helical" evidence="8">
    <location>
        <begin position="10"/>
        <end position="49"/>
    </location>
</feature>
<organism evidence="9 10">
    <name type="scientific">Vibrio inusitatus NBRC 102082</name>
    <dbReference type="NCBI Taxonomy" id="1219070"/>
    <lineage>
        <taxon>Bacteria</taxon>
        <taxon>Pseudomonadati</taxon>
        <taxon>Pseudomonadota</taxon>
        <taxon>Gammaproteobacteria</taxon>
        <taxon>Vibrionales</taxon>
        <taxon>Vibrionaceae</taxon>
        <taxon>Vibrio</taxon>
    </lineage>
</organism>
<protein>
    <recommendedName>
        <fullName evidence="3 5">Regulatory protein RecX</fullName>
    </recommendedName>
</protein>
<dbReference type="GO" id="GO:0006282">
    <property type="term" value="P:regulation of DNA repair"/>
    <property type="evidence" value="ECO:0007669"/>
    <property type="project" value="UniProtKB-UniRule"/>
</dbReference>
<name>A0A4Y3HZ30_9VIBR</name>
<dbReference type="Proteomes" id="UP000318717">
    <property type="component" value="Unassembled WGS sequence"/>
</dbReference>
<evidence type="ECO:0000256" key="3">
    <source>
        <dbReference type="ARBA" id="ARBA00018111"/>
    </source>
</evidence>